<dbReference type="PANTHER" id="PTHR38463:SF1">
    <property type="entry name" value="STRESS RESPONSE PROTEIN YSNF"/>
    <property type="match status" value="1"/>
</dbReference>
<dbReference type="InterPro" id="IPR052967">
    <property type="entry name" value="Stress_Response_Assoc"/>
</dbReference>
<evidence type="ECO:0000313" key="3">
    <source>
        <dbReference type="Proteomes" id="UP001281656"/>
    </source>
</evidence>
<dbReference type="InterPro" id="IPR019060">
    <property type="entry name" value="DUF2382"/>
</dbReference>
<dbReference type="NCBIfam" id="TIGR02271">
    <property type="entry name" value="YsnF/AvaK domain"/>
    <property type="match status" value="1"/>
</dbReference>
<reference evidence="2 3" key="1">
    <citation type="submission" date="2023-04" db="EMBL/GenBank/DDBJ databases">
        <title>Clostridium tannerae sp. nov., isolated from the fecal material of an alpaca.</title>
        <authorList>
            <person name="Miller S."/>
            <person name="Hendry M."/>
            <person name="King J."/>
            <person name="Sankaranarayanan K."/>
            <person name="Lawson P.A."/>
        </authorList>
    </citation>
    <scope>NUCLEOTIDE SEQUENCE [LARGE SCALE GENOMIC DNA]</scope>
    <source>
        <strain evidence="2 3">A1-XYC3</strain>
    </source>
</reference>
<evidence type="ECO:0000259" key="1">
    <source>
        <dbReference type="Pfam" id="PF09557"/>
    </source>
</evidence>
<dbReference type="EMBL" id="JARUJP010000005">
    <property type="protein sequence ID" value="MDW8800780.1"/>
    <property type="molecule type" value="Genomic_DNA"/>
</dbReference>
<evidence type="ECO:0000313" key="2">
    <source>
        <dbReference type="EMBL" id="MDW8800780.1"/>
    </source>
</evidence>
<dbReference type="RefSeq" id="WP_261670618.1">
    <property type="nucleotide sequence ID" value="NZ_JARUJP010000005.1"/>
</dbReference>
<keyword evidence="3" id="KW-1185">Reference proteome</keyword>
<sequence>MDCEMDTKKVENMKETDNYDKKVTLQIKEEELDIAKKWIQTGEVKVYRETFTEEKTFTIPVIREELVIERRFLDSSTPKDKDIPKEIIRIPISEEQVQFTKHKVALEDVSIYKEQVKEIKHIEETLKKEKAKVKISGSPRVKEE</sequence>
<name>A0ABU4JRK8_9CLOT</name>
<dbReference type="Pfam" id="PF09557">
    <property type="entry name" value="DUF2382"/>
    <property type="match status" value="1"/>
</dbReference>
<accession>A0ABU4JRK8</accession>
<organism evidence="2 3">
    <name type="scientific">Clostridium tanneri</name>
    <dbReference type="NCBI Taxonomy" id="3037988"/>
    <lineage>
        <taxon>Bacteria</taxon>
        <taxon>Bacillati</taxon>
        <taxon>Bacillota</taxon>
        <taxon>Clostridia</taxon>
        <taxon>Eubacteriales</taxon>
        <taxon>Clostridiaceae</taxon>
        <taxon>Clostridium</taxon>
    </lineage>
</organism>
<feature type="domain" description="DUF2382" evidence="1">
    <location>
        <begin position="25"/>
        <end position="133"/>
    </location>
</feature>
<proteinExistence type="predicted"/>
<dbReference type="PANTHER" id="PTHR38463">
    <property type="entry name" value="STRESS RESPONSE PROTEIN YSNF"/>
    <property type="match status" value="1"/>
</dbReference>
<dbReference type="Proteomes" id="UP001281656">
    <property type="component" value="Unassembled WGS sequence"/>
</dbReference>
<protein>
    <submittedName>
        <fullName evidence="2">YsnF/AvaK domain-containing protein</fullName>
    </submittedName>
</protein>
<comment type="caution">
    <text evidence="2">The sequence shown here is derived from an EMBL/GenBank/DDBJ whole genome shotgun (WGS) entry which is preliminary data.</text>
</comment>
<gene>
    <name evidence="2" type="ORF">P8V03_06395</name>
</gene>